<dbReference type="GO" id="GO:0005886">
    <property type="term" value="C:plasma membrane"/>
    <property type="evidence" value="ECO:0007669"/>
    <property type="project" value="UniProtKB-SubCell"/>
</dbReference>
<evidence type="ECO:0000313" key="10">
    <source>
        <dbReference type="Proteomes" id="UP000034883"/>
    </source>
</evidence>
<evidence type="ECO:0000256" key="3">
    <source>
        <dbReference type="ARBA" id="ARBA00022676"/>
    </source>
</evidence>
<evidence type="ECO:0000313" key="9">
    <source>
        <dbReference type="EMBL" id="AKF10470.1"/>
    </source>
</evidence>
<evidence type="ECO:0000256" key="1">
    <source>
        <dbReference type="ARBA" id="ARBA00004651"/>
    </source>
</evidence>
<feature type="transmembrane region" description="Helical" evidence="8">
    <location>
        <begin position="150"/>
        <end position="167"/>
    </location>
</feature>
<proteinExistence type="predicted"/>
<dbReference type="Proteomes" id="UP000034883">
    <property type="component" value="Chromosome"/>
</dbReference>
<protein>
    <submittedName>
        <fullName evidence="9">Putative O-linked GlcNAc transferase-putative TPR-containing transmembrane protein</fullName>
    </submittedName>
</protein>
<feature type="transmembrane region" description="Helical" evidence="8">
    <location>
        <begin position="78"/>
        <end position="96"/>
    </location>
</feature>
<feature type="transmembrane region" description="Helical" evidence="8">
    <location>
        <begin position="356"/>
        <end position="374"/>
    </location>
</feature>
<dbReference type="GO" id="GO:0009103">
    <property type="term" value="P:lipopolysaccharide biosynthetic process"/>
    <property type="evidence" value="ECO:0007669"/>
    <property type="project" value="UniProtKB-ARBA"/>
</dbReference>
<reference evidence="9 10" key="1">
    <citation type="submission" date="2015-03" db="EMBL/GenBank/DDBJ databases">
        <title>Genome assembly of Sandaracinus amylolyticus DSM 53668.</title>
        <authorList>
            <person name="Sharma G."/>
            <person name="Subramanian S."/>
        </authorList>
    </citation>
    <scope>NUCLEOTIDE SEQUENCE [LARGE SCALE GENOMIC DNA]</scope>
    <source>
        <strain evidence="9 10">DSM 53668</strain>
    </source>
</reference>
<feature type="transmembrane region" description="Helical" evidence="8">
    <location>
        <begin position="197"/>
        <end position="217"/>
    </location>
</feature>
<dbReference type="KEGG" id="samy:DB32_007619"/>
<dbReference type="InterPro" id="IPR050297">
    <property type="entry name" value="LipidA_mod_glycosyltrf_83"/>
</dbReference>
<accession>A0A0F6YLK2</accession>
<feature type="transmembrane region" description="Helical" evidence="8">
    <location>
        <begin position="130"/>
        <end position="145"/>
    </location>
</feature>
<keyword evidence="7 8" id="KW-0472">Membrane</keyword>
<gene>
    <name evidence="9" type="ORF">DB32_007619</name>
</gene>
<keyword evidence="4 9" id="KW-0808">Transferase</keyword>
<dbReference type="GO" id="GO:0016763">
    <property type="term" value="F:pentosyltransferase activity"/>
    <property type="evidence" value="ECO:0007669"/>
    <property type="project" value="TreeGrafter"/>
</dbReference>
<evidence type="ECO:0000256" key="7">
    <source>
        <dbReference type="ARBA" id="ARBA00023136"/>
    </source>
</evidence>
<keyword evidence="3" id="KW-0328">Glycosyltransferase</keyword>
<keyword evidence="6 8" id="KW-1133">Transmembrane helix</keyword>
<name>A0A0F6YLK2_9BACT</name>
<feature type="transmembrane region" description="Helical" evidence="8">
    <location>
        <begin position="108"/>
        <end position="124"/>
    </location>
</feature>
<dbReference type="AlphaFoldDB" id="A0A0F6YLK2"/>
<dbReference type="PANTHER" id="PTHR33908:SF11">
    <property type="entry name" value="MEMBRANE PROTEIN"/>
    <property type="match status" value="1"/>
</dbReference>
<feature type="transmembrane region" description="Helical" evidence="8">
    <location>
        <begin position="380"/>
        <end position="399"/>
    </location>
</feature>
<dbReference type="PANTHER" id="PTHR33908">
    <property type="entry name" value="MANNOSYLTRANSFERASE YKCB-RELATED"/>
    <property type="match status" value="1"/>
</dbReference>
<comment type="subcellular location">
    <subcellularLocation>
        <location evidence="1">Cell membrane</location>
        <topology evidence="1">Multi-pass membrane protein</topology>
    </subcellularLocation>
</comment>
<evidence type="ECO:0000256" key="8">
    <source>
        <dbReference type="SAM" id="Phobius"/>
    </source>
</evidence>
<organism evidence="9 10">
    <name type="scientific">Sandaracinus amylolyticus</name>
    <dbReference type="NCBI Taxonomy" id="927083"/>
    <lineage>
        <taxon>Bacteria</taxon>
        <taxon>Pseudomonadati</taxon>
        <taxon>Myxococcota</taxon>
        <taxon>Polyangia</taxon>
        <taxon>Polyangiales</taxon>
        <taxon>Sandaracinaceae</taxon>
        <taxon>Sandaracinus</taxon>
    </lineage>
</organism>
<keyword evidence="5 8" id="KW-0812">Transmembrane</keyword>
<sequence length="404" mass="41968">MALALRLALAVAFPVRPVWDGVIYERAADAIARGEGYTRGSIDPDAPDAGEATAFYPVGFSAMIAPLRWVRAAPALDLVAQSCAGALIVIGAGLLGRRVGGARAGRRAAWLVALWPGGILLSASWLSEPFFALFVCAASLVIVYARRRHALRATALAALILAVGAYVRPTSLPMLALMVIGIALVSSRDLAGRARSLVTHGAVAAIVVALVLAPWALRNASALDGAALTSTNGGANLLVGTRGEGGYSTLEADDDGDCGGLGEVARDRCLADMAMARIEADPLAWLARGVLKLTSTFGHESSPAQAWAEATQRAGVSGEAHGLWALAIERAWWLVFLAGVIAGAVILLRRSRDGRVKVAIFAPLLGLAALHFVFLGGDRYHAPVVPLMAALCALAVSAARRPAR</sequence>
<evidence type="ECO:0000256" key="6">
    <source>
        <dbReference type="ARBA" id="ARBA00022989"/>
    </source>
</evidence>
<keyword evidence="10" id="KW-1185">Reference proteome</keyword>
<evidence type="ECO:0000256" key="5">
    <source>
        <dbReference type="ARBA" id="ARBA00022692"/>
    </source>
</evidence>
<feature type="transmembrane region" description="Helical" evidence="8">
    <location>
        <begin position="331"/>
        <end position="349"/>
    </location>
</feature>
<feature type="transmembrane region" description="Helical" evidence="8">
    <location>
        <begin position="173"/>
        <end position="190"/>
    </location>
</feature>
<keyword evidence="2" id="KW-1003">Cell membrane</keyword>
<evidence type="ECO:0000256" key="4">
    <source>
        <dbReference type="ARBA" id="ARBA00022679"/>
    </source>
</evidence>
<evidence type="ECO:0000256" key="2">
    <source>
        <dbReference type="ARBA" id="ARBA00022475"/>
    </source>
</evidence>
<dbReference type="EMBL" id="CP011125">
    <property type="protein sequence ID" value="AKF10470.1"/>
    <property type="molecule type" value="Genomic_DNA"/>
</dbReference>
<dbReference type="STRING" id="927083.DB32_007619"/>